<protein>
    <submittedName>
        <fullName evidence="1">Uncharacterized protein</fullName>
    </submittedName>
</protein>
<proteinExistence type="predicted"/>
<dbReference type="AlphaFoldDB" id="A0A0E9SIT5"/>
<evidence type="ECO:0000313" key="1">
    <source>
        <dbReference type="EMBL" id="JAH40408.1"/>
    </source>
</evidence>
<sequence>MYPAGMKGTARGCVQALPSPSQRPLTCEFHIGYQCHRGECNPAAAVARCFHAVPLIPGPESASILFT</sequence>
<name>A0A0E9SIT5_ANGAN</name>
<accession>A0A0E9SIT5</accession>
<reference evidence="1" key="1">
    <citation type="submission" date="2014-11" db="EMBL/GenBank/DDBJ databases">
        <authorList>
            <person name="Amaro Gonzalez C."/>
        </authorList>
    </citation>
    <scope>NUCLEOTIDE SEQUENCE</scope>
</reference>
<organism evidence="1">
    <name type="scientific">Anguilla anguilla</name>
    <name type="common">European freshwater eel</name>
    <name type="synonym">Muraena anguilla</name>
    <dbReference type="NCBI Taxonomy" id="7936"/>
    <lineage>
        <taxon>Eukaryota</taxon>
        <taxon>Metazoa</taxon>
        <taxon>Chordata</taxon>
        <taxon>Craniata</taxon>
        <taxon>Vertebrata</taxon>
        <taxon>Euteleostomi</taxon>
        <taxon>Actinopterygii</taxon>
        <taxon>Neopterygii</taxon>
        <taxon>Teleostei</taxon>
        <taxon>Anguilliformes</taxon>
        <taxon>Anguillidae</taxon>
        <taxon>Anguilla</taxon>
    </lineage>
</organism>
<reference evidence="1" key="2">
    <citation type="journal article" date="2015" name="Fish Shellfish Immunol.">
        <title>Early steps in the European eel (Anguilla anguilla)-Vibrio vulnificus interaction in the gills: Role of the RtxA13 toxin.</title>
        <authorList>
            <person name="Callol A."/>
            <person name="Pajuelo D."/>
            <person name="Ebbesson L."/>
            <person name="Teles M."/>
            <person name="MacKenzie S."/>
            <person name="Amaro C."/>
        </authorList>
    </citation>
    <scope>NUCLEOTIDE SEQUENCE</scope>
</reference>
<dbReference type="EMBL" id="GBXM01068169">
    <property type="protein sequence ID" value="JAH40408.1"/>
    <property type="molecule type" value="Transcribed_RNA"/>
</dbReference>